<gene>
    <name evidence="2" type="ORF">MILUP08_46773</name>
</gene>
<name>I0LDU1_9ACTN</name>
<organism evidence="2 3">
    <name type="scientific">Micromonospora lupini str. Lupac 08</name>
    <dbReference type="NCBI Taxonomy" id="1150864"/>
    <lineage>
        <taxon>Bacteria</taxon>
        <taxon>Bacillati</taxon>
        <taxon>Actinomycetota</taxon>
        <taxon>Actinomycetes</taxon>
        <taxon>Micromonosporales</taxon>
        <taxon>Micromonosporaceae</taxon>
        <taxon>Micromonospora</taxon>
    </lineage>
</organism>
<dbReference type="InterPro" id="IPR036388">
    <property type="entry name" value="WH-like_DNA-bd_sf"/>
</dbReference>
<accession>I0LDU1</accession>
<comment type="caution">
    <text evidence="2">The sequence shown here is derived from an EMBL/GenBank/DDBJ whole genome shotgun (WGS) entry which is preliminary data.</text>
</comment>
<reference evidence="3" key="1">
    <citation type="journal article" date="2012" name="J. Bacteriol.">
        <title>Genome Sequence of Micromonospora lupini Lupac 08, Isolated from Root Nodules of Lupinus angustifolius.</title>
        <authorList>
            <person name="Alonso-Vega P."/>
            <person name="Normand P."/>
            <person name="Bacigalupe R."/>
            <person name="Pujic P."/>
            <person name="Lajus A."/>
            <person name="Vallenet D."/>
            <person name="Carro L."/>
            <person name="Coll P."/>
            <person name="Trujillo M.E."/>
        </authorList>
    </citation>
    <scope>NUCLEOTIDE SEQUENCE [LARGE SCALE GENOMIC DNA]</scope>
    <source>
        <strain evidence="3">Lupac 08</strain>
    </source>
</reference>
<sequence length="290" mass="29630">MIAGRGGRGRTIAAMNGHVTGATAAPADRLPSWVTLLRAPNPGPMTLDGTNTWLLRAAPGEPAVVVDPGPADEGHLTAIAAHGPIGLILITHGHADHTEGAARLSELLGGAHVLAVDPAHAVGGTPLTDAHLDGFGLDIRLLDTPGHTADSVCFLVEHGGERAVLTGDTILGRGTTVVAHPDGHLGDYLSSLELLSAYSGIPALPGHGPALADCAAAATFYLAHRRARLDQVRAAVAAGARTPAAVVAAVYADVDRSLWWAAEWSVRAQLEYLGVDTGESAPGVSGLEHM</sequence>
<dbReference type="Pfam" id="PF17778">
    <property type="entry name" value="WHD_BLACT"/>
    <property type="match status" value="1"/>
</dbReference>
<dbReference type="InterPro" id="IPR036866">
    <property type="entry name" value="RibonucZ/Hydroxyglut_hydro"/>
</dbReference>
<dbReference type="Gene3D" id="3.60.15.10">
    <property type="entry name" value="Ribonuclease Z/Hydroxyacylglutathione hydrolase-like"/>
    <property type="match status" value="1"/>
</dbReference>
<keyword evidence="3" id="KW-1185">Reference proteome</keyword>
<dbReference type="PANTHER" id="PTHR23131">
    <property type="entry name" value="ENDORIBONUCLEASE LACTB2"/>
    <property type="match status" value="1"/>
</dbReference>
<proteinExistence type="predicted"/>
<dbReference type="STRING" id="1150864.MILUP08_46773"/>
<evidence type="ECO:0000313" key="3">
    <source>
        <dbReference type="Proteomes" id="UP000003448"/>
    </source>
</evidence>
<dbReference type="Proteomes" id="UP000003448">
    <property type="component" value="Unassembled WGS sequence"/>
</dbReference>
<dbReference type="EMBL" id="CAIE01000046">
    <property type="protein sequence ID" value="CCH21988.1"/>
    <property type="molecule type" value="Genomic_DNA"/>
</dbReference>
<dbReference type="eggNOG" id="COG0491">
    <property type="taxonomic scope" value="Bacteria"/>
</dbReference>
<dbReference type="SMART" id="SM00849">
    <property type="entry name" value="Lactamase_B"/>
    <property type="match status" value="1"/>
</dbReference>
<dbReference type="Gene3D" id="1.10.10.10">
    <property type="entry name" value="Winged helix-like DNA-binding domain superfamily/Winged helix DNA-binding domain"/>
    <property type="match status" value="1"/>
</dbReference>
<dbReference type="CDD" id="cd16278">
    <property type="entry name" value="metallo-hydrolase-like_MBL-fold"/>
    <property type="match status" value="1"/>
</dbReference>
<dbReference type="SUPFAM" id="SSF56281">
    <property type="entry name" value="Metallo-hydrolase/oxidoreductase"/>
    <property type="match status" value="1"/>
</dbReference>
<dbReference type="InterPro" id="IPR050662">
    <property type="entry name" value="Sec-metab_biosynth-thioest"/>
</dbReference>
<evidence type="ECO:0000313" key="2">
    <source>
        <dbReference type="EMBL" id="CCH21988.1"/>
    </source>
</evidence>
<protein>
    <recommendedName>
        <fullName evidence="1">Metallo-beta-lactamase domain-containing protein</fullName>
    </recommendedName>
</protein>
<dbReference type="AlphaFoldDB" id="I0LDU1"/>
<dbReference type="PANTHER" id="PTHR23131:SF0">
    <property type="entry name" value="ENDORIBONUCLEASE LACTB2"/>
    <property type="match status" value="1"/>
</dbReference>
<dbReference type="InterPro" id="IPR001279">
    <property type="entry name" value="Metallo-B-lactamas"/>
</dbReference>
<dbReference type="Pfam" id="PF00753">
    <property type="entry name" value="Lactamase_B"/>
    <property type="match status" value="1"/>
</dbReference>
<evidence type="ECO:0000259" key="1">
    <source>
        <dbReference type="SMART" id="SM00849"/>
    </source>
</evidence>
<feature type="domain" description="Metallo-beta-lactamase" evidence="1">
    <location>
        <begin position="49"/>
        <end position="207"/>
    </location>
</feature>
<dbReference type="InterPro" id="IPR041516">
    <property type="entry name" value="LACTB2_WH"/>
</dbReference>